<dbReference type="SUPFAM" id="SSF53756">
    <property type="entry name" value="UDP-Glycosyltransferase/glycogen phosphorylase"/>
    <property type="match status" value="1"/>
</dbReference>
<keyword evidence="4" id="KW-1185">Reference proteome</keyword>
<dbReference type="InterPro" id="IPR029044">
    <property type="entry name" value="Nucleotide-diphossugar_trans"/>
</dbReference>
<dbReference type="SUPFAM" id="SSF53448">
    <property type="entry name" value="Nucleotide-diphospho-sugar transferases"/>
    <property type="match status" value="1"/>
</dbReference>
<feature type="domain" description="Glycosyltransferase subfamily 4-like N-terminal" evidence="2">
    <location>
        <begin position="16"/>
        <end position="194"/>
    </location>
</feature>
<accession>A0A8J8SKL7</accession>
<dbReference type="InterPro" id="IPR001173">
    <property type="entry name" value="Glyco_trans_2-like"/>
</dbReference>
<dbReference type="PANTHER" id="PTHR22916:SF3">
    <property type="entry name" value="UDP-GLCNAC:BETAGAL BETA-1,3-N-ACETYLGLUCOSAMINYLTRANSFERASE-LIKE PROTEIN 1"/>
    <property type="match status" value="1"/>
</dbReference>
<dbReference type="Pfam" id="PF00535">
    <property type="entry name" value="Glycos_transf_2"/>
    <property type="match status" value="1"/>
</dbReference>
<dbReference type="PANTHER" id="PTHR22916">
    <property type="entry name" value="GLYCOSYLTRANSFERASE"/>
    <property type="match status" value="1"/>
</dbReference>
<dbReference type="GO" id="GO:0016758">
    <property type="term" value="F:hexosyltransferase activity"/>
    <property type="evidence" value="ECO:0007669"/>
    <property type="project" value="UniProtKB-ARBA"/>
</dbReference>
<proteinExistence type="predicted"/>
<dbReference type="Gene3D" id="3.40.50.2000">
    <property type="entry name" value="Glycogen Phosphorylase B"/>
    <property type="match status" value="2"/>
</dbReference>
<evidence type="ECO:0000313" key="3">
    <source>
        <dbReference type="EMBL" id="QUS36085.1"/>
    </source>
</evidence>
<dbReference type="Pfam" id="PF13439">
    <property type="entry name" value="Glyco_transf_4"/>
    <property type="match status" value="1"/>
</dbReference>
<dbReference type="InterPro" id="IPR028098">
    <property type="entry name" value="Glyco_trans_4-like_N"/>
</dbReference>
<name>A0A8J8SKL7_9RHOB</name>
<gene>
    <name evidence="3" type="ORF">GR316_07265</name>
</gene>
<protein>
    <submittedName>
        <fullName evidence="3">Glycosyltransferase</fullName>
    </submittedName>
</protein>
<dbReference type="KEGG" id="fap:GR316_07265"/>
<dbReference type="CDD" id="cd00761">
    <property type="entry name" value="Glyco_tranf_GTA_type"/>
    <property type="match status" value="1"/>
</dbReference>
<evidence type="ECO:0000313" key="4">
    <source>
        <dbReference type="Proteomes" id="UP000679284"/>
    </source>
</evidence>
<dbReference type="AlphaFoldDB" id="A0A8J8SKL7"/>
<dbReference type="Gene3D" id="3.90.550.10">
    <property type="entry name" value="Spore Coat Polysaccharide Biosynthesis Protein SpsA, Chain A"/>
    <property type="match status" value="1"/>
</dbReference>
<dbReference type="RefSeq" id="WP_211783307.1">
    <property type="nucleotide sequence ID" value="NZ_CP047289.1"/>
</dbReference>
<organism evidence="3 4">
    <name type="scientific">Falsirhodobacter algicola</name>
    <dbReference type="NCBI Taxonomy" id="2692330"/>
    <lineage>
        <taxon>Bacteria</taxon>
        <taxon>Pseudomonadati</taxon>
        <taxon>Pseudomonadota</taxon>
        <taxon>Alphaproteobacteria</taxon>
        <taxon>Rhodobacterales</taxon>
        <taxon>Paracoccaceae</taxon>
        <taxon>Falsirhodobacter</taxon>
    </lineage>
</organism>
<feature type="domain" description="Glycosyltransferase 2-like" evidence="1">
    <location>
        <begin position="416"/>
        <end position="545"/>
    </location>
</feature>
<dbReference type="Proteomes" id="UP000679284">
    <property type="component" value="Chromosome"/>
</dbReference>
<evidence type="ECO:0000259" key="1">
    <source>
        <dbReference type="Pfam" id="PF00535"/>
    </source>
</evidence>
<evidence type="ECO:0000259" key="2">
    <source>
        <dbReference type="Pfam" id="PF13439"/>
    </source>
</evidence>
<reference evidence="3" key="1">
    <citation type="submission" date="2020-01" db="EMBL/GenBank/DDBJ databases">
        <authorList>
            <person name="Yang Y."/>
            <person name="Kwon Y.M."/>
        </authorList>
    </citation>
    <scope>NUCLEOTIDE SEQUENCE</scope>
    <source>
        <strain evidence="3">PG104</strain>
    </source>
</reference>
<dbReference type="EMBL" id="CP047289">
    <property type="protein sequence ID" value="QUS36085.1"/>
    <property type="molecule type" value="Genomic_DNA"/>
</dbReference>
<sequence length="661" mass="74484">MRILYVSRETPIHPAGGIATYLSYMVPAMRDAGHEVFLFSWTEGPGHGVPADTAPFPPGHVHLENVDLHEAWRCYPSPARNLFLANWLSQRIAAKVAEWGIDVIEATDYLSPCLDLYQNLQSASGADRQLCVTYNHGFIEDFYEADQIRLSPSSRIDHLCERQQCRISDLTIAPSETARGRLASYGIHERVEMIREPYLFRKAAHQAPLRTEINYIGRISLSKGIDKVIYLANLIEPVMPLREIRLIGRIVDTPFRNSDMRSYVLSRLNPDIRDRTSFTGFLPRDSALRLLEPGAICPSLGSAETFSYACVESIDAGLLPVVRFGTPMAEFFPEHLHAHVLDEQMRSVRGLQQQMEAMAAEATSVMRDVREHCEATLAPARIAEEMGCRYDRALRDKRGATSVAVPRRPMTAADVTVLIPAYKPTAEFMETVDSLAAQTIGPPRVIICDDGTPESHQHWFDYARACLPDLEIIRQPNAGLLASRNTLIEACDTPLSVFIDTDDMFLPDLIGNMLEAWNHSPMRPDAVIPQRRNFGESNEAVMQHLLGDHMHLLVNDYRMTSLIRTDILREIGFDATRRNGEGDDWAFWLSFTGRGHRGILLPQQGFLYRFRKGSMSWPWSEGQDVGGQLMLRDSILEMCRTHPSHVTSLVRANYARTVSLA</sequence>